<keyword evidence="4 7" id="KW-0175">Coiled coil</keyword>
<dbReference type="Gene3D" id="3.90.215.10">
    <property type="entry name" value="Gamma Fibrinogen, chain A, domain 1"/>
    <property type="match status" value="1"/>
</dbReference>
<dbReference type="Gene3D" id="4.10.530.10">
    <property type="entry name" value="Gamma-fibrinogen Carboxyl Terminal Fragment, domain 2"/>
    <property type="match status" value="1"/>
</dbReference>
<evidence type="ECO:0000256" key="6">
    <source>
        <dbReference type="ARBA" id="ARBA00023180"/>
    </source>
</evidence>
<feature type="domain" description="Fibrinogen C-terminal" evidence="10">
    <location>
        <begin position="256"/>
        <end position="494"/>
    </location>
</feature>
<dbReference type="PANTHER" id="PTHR47221">
    <property type="entry name" value="FIBRINOGEN ALPHA CHAIN"/>
    <property type="match status" value="1"/>
</dbReference>
<dbReference type="InterPro" id="IPR037579">
    <property type="entry name" value="FIB_ANG-like"/>
</dbReference>
<feature type="coiled-coil region" evidence="7">
    <location>
        <begin position="47"/>
        <end position="81"/>
    </location>
</feature>
<protein>
    <recommendedName>
        <fullName evidence="10">Fibrinogen C-terminal domain-containing protein</fullName>
    </recommendedName>
</protein>
<dbReference type="PANTHER" id="PTHR47221:SF6">
    <property type="entry name" value="FIBRINOGEN ALPHA CHAIN"/>
    <property type="match status" value="1"/>
</dbReference>
<keyword evidence="6" id="KW-0325">Glycoprotein</keyword>
<evidence type="ECO:0000256" key="1">
    <source>
        <dbReference type="ARBA" id="ARBA00004613"/>
    </source>
</evidence>
<feature type="signal peptide" evidence="9">
    <location>
        <begin position="1"/>
        <end position="23"/>
    </location>
</feature>
<comment type="subcellular location">
    <subcellularLocation>
        <location evidence="1">Secreted</location>
    </subcellularLocation>
</comment>
<proteinExistence type="predicted"/>
<evidence type="ECO:0000256" key="4">
    <source>
        <dbReference type="ARBA" id="ARBA00023054"/>
    </source>
</evidence>
<feature type="chain" id="PRO_5038789270" description="Fibrinogen C-terminal domain-containing protein" evidence="9">
    <location>
        <begin position="24"/>
        <end position="500"/>
    </location>
</feature>
<dbReference type="InterPro" id="IPR014716">
    <property type="entry name" value="Fibrinogen_a/b/g_C_1"/>
</dbReference>
<evidence type="ECO:0000256" key="5">
    <source>
        <dbReference type="ARBA" id="ARBA00023157"/>
    </source>
</evidence>
<keyword evidence="5" id="KW-1015">Disulfide bond</keyword>
<organism evidence="11 12">
    <name type="scientific">Dreissena polymorpha</name>
    <name type="common">Zebra mussel</name>
    <name type="synonym">Mytilus polymorpha</name>
    <dbReference type="NCBI Taxonomy" id="45954"/>
    <lineage>
        <taxon>Eukaryota</taxon>
        <taxon>Metazoa</taxon>
        <taxon>Spiralia</taxon>
        <taxon>Lophotrochozoa</taxon>
        <taxon>Mollusca</taxon>
        <taxon>Bivalvia</taxon>
        <taxon>Autobranchia</taxon>
        <taxon>Heteroconchia</taxon>
        <taxon>Euheterodonta</taxon>
        <taxon>Imparidentia</taxon>
        <taxon>Neoheterodontei</taxon>
        <taxon>Myida</taxon>
        <taxon>Dreissenoidea</taxon>
        <taxon>Dreissenidae</taxon>
        <taxon>Dreissena</taxon>
    </lineage>
</organism>
<dbReference type="SUPFAM" id="SSF56496">
    <property type="entry name" value="Fibrinogen C-terminal domain-like"/>
    <property type="match status" value="1"/>
</dbReference>
<dbReference type="PROSITE" id="PS00514">
    <property type="entry name" value="FIBRINOGEN_C_1"/>
    <property type="match status" value="1"/>
</dbReference>
<dbReference type="CDD" id="cd00087">
    <property type="entry name" value="FReD"/>
    <property type="match status" value="1"/>
</dbReference>
<evidence type="ECO:0000256" key="8">
    <source>
        <dbReference type="SAM" id="MobiDB-lite"/>
    </source>
</evidence>
<evidence type="ECO:0000313" key="12">
    <source>
        <dbReference type="Proteomes" id="UP000828390"/>
    </source>
</evidence>
<feature type="compositionally biased region" description="Low complexity" evidence="8">
    <location>
        <begin position="97"/>
        <end position="119"/>
    </location>
</feature>
<dbReference type="PROSITE" id="PS51406">
    <property type="entry name" value="FIBRINOGEN_C_2"/>
    <property type="match status" value="1"/>
</dbReference>
<reference evidence="11" key="2">
    <citation type="submission" date="2020-11" db="EMBL/GenBank/DDBJ databases">
        <authorList>
            <person name="McCartney M.A."/>
            <person name="Auch B."/>
            <person name="Kono T."/>
            <person name="Mallez S."/>
            <person name="Becker A."/>
            <person name="Gohl D.M."/>
            <person name="Silverstein K.A.T."/>
            <person name="Koren S."/>
            <person name="Bechman K.B."/>
            <person name="Herman A."/>
            <person name="Abrahante J.E."/>
            <person name="Garbe J."/>
        </authorList>
    </citation>
    <scope>NUCLEOTIDE SEQUENCE</scope>
    <source>
        <strain evidence="11">Duluth1</strain>
        <tissue evidence="11">Whole animal</tissue>
    </source>
</reference>
<dbReference type="AlphaFoldDB" id="A0A9D4KG31"/>
<evidence type="ECO:0000256" key="7">
    <source>
        <dbReference type="SAM" id="Coils"/>
    </source>
</evidence>
<evidence type="ECO:0000256" key="2">
    <source>
        <dbReference type="ARBA" id="ARBA00022525"/>
    </source>
</evidence>
<keyword evidence="3 9" id="KW-0732">Signal</keyword>
<dbReference type="GO" id="GO:0005576">
    <property type="term" value="C:extracellular region"/>
    <property type="evidence" value="ECO:0007669"/>
    <property type="project" value="UniProtKB-SubCell"/>
</dbReference>
<comment type="caution">
    <text evidence="11">The sequence shown here is derived from an EMBL/GenBank/DDBJ whole genome shotgun (WGS) entry which is preliminary data.</text>
</comment>
<dbReference type="InterPro" id="IPR002181">
    <property type="entry name" value="Fibrinogen_a/b/g_C_dom"/>
</dbReference>
<dbReference type="SMART" id="SM00186">
    <property type="entry name" value="FBG"/>
    <property type="match status" value="1"/>
</dbReference>
<dbReference type="InterPro" id="IPR036056">
    <property type="entry name" value="Fibrinogen-like_C"/>
</dbReference>
<accession>A0A9D4KG31</accession>
<dbReference type="EMBL" id="JAIWYP010000004">
    <property type="protein sequence ID" value="KAH3838839.1"/>
    <property type="molecule type" value="Genomic_DNA"/>
</dbReference>
<gene>
    <name evidence="11" type="ORF">DPMN_112255</name>
</gene>
<keyword evidence="2" id="KW-0964">Secreted</keyword>
<evidence type="ECO:0000313" key="11">
    <source>
        <dbReference type="EMBL" id="KAH3838839.1"/>
    </source>
</evidence>
<feature type="region of interest" description="Disordered" evidence="8">
    <location>
        <begin position="96"/>
        <end position="122"/>
    </location>
</feature>
<name>A0A9D4KG31_DREPO</name>
<keyword evidence="12" id="KW-1185">Reference proteome</keyword>
<dbReference type="OrthoDB" id="6121066at2759"/>
<evidence type="ECO:0000256" key="9">
    <source>
        <dbReference type="SAM" id="SignalP"/>
    </source>
</evidence>
<sequence length="500" mass="54158">MTFTKKLCLCLSLFLAVVPNRLCQTAACSACSDKHVLESLGDHGDRLFLLEQVVKNLTQEISNLKSDVHHLSTENDNLKKTMLNVTIKCEAHCGTSNHPTTKPTSNHPTTTPTTPHTTSVNNQPTSAMVTTHGSINITVMQAQTSANVPTVPPVVTSGSPTNATAMAMVSPPDITTVAGFPSATSNGPANATVLNTSTSDIMTTVGTSANTTSVGNSSAPSNPALGVITTTPNVTTNSPLMTTIATTSPTSTDATTTSGPVFDDCEHALGHEVGAKVVQIKLAGSTARVIKVECTQENGTVWMVIQRRVDGSVNFDKTWQMYKIGFGNINPNGEYWLGNENIHQTTYTADHRLRIDMRDWDGNSVNAEYEHFRVGDEASRYTLVVGSYSGTAGDSFHYPPSYQLQHHQVAFSTRDHDNDNSPVNCARELRGGWWFNDCYSSNLNGAFIDHPFGARTIGESYGQPPLEGTGIEWYPYKRRQYSMRSVEMKITKSRVASIMG</sequence>
<evidence type="ECO:0000259" key="10">
    <source>
        <dbReference type="PROSITE" id="PS51406"/>
    </source>
</evidence>
<dbReference type="InterPro" id="IPR020837">
    <property type="entry name" value="Fibrinogen_CS"/>
</dbReference>
<dbReference type="Proteomes" id="UP000828390">
    <property type="component" value="Unassembled WGS sequence"/>
</dbReference>
<dbReference type="Pfam" id="PF00147">
    <property type="entry name" value="Fibrinogen_C"/>
    <property type="match status" value="1"/>
</dbReference>
<evidence type="ECO:0000256" key="3">
    <source>
        <dbReference type="ARBA" id="ARBA00022729"/>
    </source>
</evidence>
<reference evidence="11" key="1">
    <citation type="journal article" date="2019" name="bioRxiv">
        <title>The Genome of the Zebra Mussel, Dreissena polymorpha: A Resource for Invasive Species Research.</title>
        <authorList>
            <person name="McCartney M.A."/>
            <person name="Auch B."/>
            <person name="Kono T."/>
            <person name="Mallez S."/>
            <person name="Zhang Y."/>
            <person name="Obille A."/>
            <person name="Becker A."/>
            <person name="Abrahante J.E."/>
            <person name="Garbe J."/>
            <person name="Badalamenti J.P."/>
            <person name="Herman A."/>
            <person name="Mangelson H."/>
            <person name="Liachko I."/>
            <person name="Sullivan S."/>
            <person name="Sone E.D."/>
            <person name="Koren S."/>
            <person name="Silverstein K.A.T."/>
            <person name="Beckman K.B."/>
            <person name="Gohl D.M."/>
        </authorList>
    </citation>
    <scope>NUCLEOTIDE SEQUENCE</scope>
    <source>
        <strain evidence="11">Duluth1</strain>
        <tissue evidence="11">Whole animal</tissue>
    </source>
</reference>